<dbReference type="Proteomes" id="UP000054549">
    <property type="component" value="Unassembled WGS sequence"/>
</dbReference>
<dbReference type="Pfam" id="PF12937">
    <property type="entry name" value="F-box-like"/>
    <property type="match status" value="1"/>
</dbReference>
<dbReference type="HOGENOM" id="CLU_051054_0_0_1"/>
<keyword evidence="3" id="KW-1185">Reference proteome</keyword>
<dbReference type="AlphaFoldDB" id="A0A0C2SXS4"/>
<organism evidence="2 3">
    <name type="scientific">Amanita muscaria (strain Koide BX008)</name>
    <dbReference type="NCBI Taxonomy" id="946122"/>
    <lineage>
        <taxon>Eukaryota</taxon>
        <taxon>Fungi</taxon>
        <taxon>Dikarya</taxon>
        <taxon>Basidiomycota</taxon>
        <taxon>Agaricomycotina</taxon>
        <taxon>Agaricomycetes</taxon>
        <taxon>Agaricomycetidae</taxon>
        <taxon>Agaricales</taxon>
        <taxon>Pluteineae</taxon>
        <taxon>Amanitaceae</taxon>
        <taxon>Amanita</taxon>
    </lineage>
</organism>
<reference evidence="2 3" key="1">
    <citation type="submission" date="2014-04" db="EMBL/GenBank/DDBJ databases">
        <title>Evolutionary Origins and Diversification of the Mycorrhizal Mutualists.</title>
        <authorList>
            <consortium name="DOE Joint Genome Institute"/>
            <consortium name="Mycorrhizal Genomics Consortium"/>
            <person name="Kohler A."/>
            <person name="Kuo A."/>
            <person name="Nagy L.G."/>
            <person name="Floudas D."/>
            <person name="Copeland A."/>
            <person name="Barry K.W."/>
            <person name="Cichocki N."/>
            <person name="Veneault-Fourrey C."/>
            <person name="LaButti K."/>
            <person name="Lindquist E.A."/>
            <person name="Lipzen A."/>
            <person name="Lundell T."/>
            <person name="Morin E."/>
            <person name="Murat C."/>
            <person name="Riley R."/>
            <person name="Ohm R."/>
            <person name="Sun H."/>
            <person name="Tunlid A."/>
            <person name="Henrissat B."/>
            <person name="Grigoriev I.V."/>
            <person name="Hibbett D.S."/>
            <person name="Martin F."/>
        </authorList>
    </citation>
    <scope>NUCLEOTIDE SEQUENCE [LARGE SCALE GENOMIC DNA]</scope>
    <source>
        <strain evidence="2 3">Koide BX008</strain>
    </source>
</reference>
<sequence>MPFSSLPHELVAHIVRYLSKHHVAVLATTNHLFASLAQQLLYRDLYVSSSSHTLAVVVTLAKKPSVAVHVRAFAIQIDPSSVLFRSFYDALRTALSNMTGLTSLRLFVDSKFSSALRPVHPSTFSNLLNVSTSLVYDDNVALCLAKAKSILEVDFDSPTDTSPDSPDLPAGALPLLRSFTGPVRVAEVMVPGRPVEFIRLNTGTILENVAVKLAQSTAPVTLFEANVDSLSISSLLSLSQTMPHLRYVRFTTTSNSVEPPSHQFCDDVAEVLTFFPELESFELWGIHFEQTQKAPKSHGHIWKAKIFCPVDSGESNQQAPSPDLFSEEFMRYQ</sequence>
<dbReference type="PROSITE" id="PS50181">
    <property type="entry name" value="FBOX"/>
    <property type="match status" value="1"/>
</dbReference>
<dbReference type="STRING" id="946122.A0A0C2SXS4"/>
<proteinExistence type="predicted"/>
<dbReference type="InterPro" id="IPR001810">
    <property type="entry name" value="F-box_dom"/>
</dbReference>
<dbReference type="OrthoDB" id="613763at2759"/>
<accession>A0A0C2SXS4</accession>
<dbReference type="SUPFAM" id="SSF81383">
    <property type="entry name" value="F-box domain"/>
    <property type="match status" value="1"/>
</dbReference>
<evidence type="ECO:0000313" key="2">
    <source>
        <dbReference type="EMBL" id="KIL68320.1"/>
    </source>
</evidence>
<evidence type="ECO:0000259" key="1">
    <source>
        <dbReference type="PROSITE" id="PS50181"/>
    </source>
</evidence>
<evidence type="ECO:0000313" key="3">
    <source>
        <dbReference type="Proteomes" id="UP000054549"/>
    </source>
</evidence>
<protein>
    <recommendedName>
        <fullName evidence="1">F-box domain-containing protein</fullName>
    </recommendedName>
</protein>
<gene>
    <name evidence="2" type="ORF">M378DRAFT_158865</name>
</gene>
<dbReference type="InParanoid" id="A0A0C2SXS4"/>
<dbReference type="EMBL" id="KN818229">
    <property type="protein sequence ID" value="KIL68320.1"/>
    <property type="molecule type" value="Genomic_DNA"/>
</dbReference>
<name>A0A0C2SXS4_AMAMK</name>
<dbReference type="InterPro" id="IPR036047">
    <property type="entry name" value="F-box-like_dom_sf"/>
</dbReference>
<feature type="domain" description="F-box" evidence="1">
    <location>
        <begin position="1"/>
        <end position="45"/>
    </location>
</feature>